<evidence type="ECO:0000256" key="5">
    <source>
        <dbReference type="ARBA" id="ARBA00022833"/>
    </source>
</evidence>
<keyword evidence="4" id="KW-0863">Zinc-finger</keyword>
<protein>
    <submittedName>
        <fullName evidence="14">Forkhead box protein P2</fullName>
    </submittedName>
</protein>
<feature type="region of interest" description="Disordered" evidence="11">
    <location>
        <begin position="248"/>
        <end position="315"/>
    </location>
</feature>
<keyword evidence="8" id="KW-0804">Transcription</keyword>
<dbReference type="PANTHER" id="PTHR45796:SF1">
    <property type="entry name" value="FORKHEAD BOX PROTEIN P2"/>
    <property type="match status" value="1"/>
</dbReference>
<evidence type="ECO:0000256" key="8">
    <source>
        <dbReference type="ARBA" id="ARBA00023163"/>
    </source>
</evidence>
<dbReference type="PANTHER" id="PTHR45796">
    <property type="entry name" value="FORKHEAD BOX P, ISOFORM C"/>
    <property type="match status" value="1"/>
</dbReference>
<dbReference type="CDD" id="cd20065">
    <property type="entry name" value="FH_FOXP2"/>
    <property type="match status" value="1"/>
</dbReference>
<dbReference type="GO" id="GO:0001227">
    <property type="term" value="F:DNA-binding transcription repressor activity, RNA polymerase II-specific"/>
    <property type="evidence" value="ECO:0007669"/>
    <property type="project" value="TreeGrafter"/>
</dbReference>
<feature type="compositionally biased region" description="Low complexity" evidence="11">
    <location>
        <begin position="275"/>
        <end position="291"/>
    </location>
</feature>
<dbReference type="InterPro" id="IPR001766">
    <property type="entry name" value="Fork_head_dom"/>
</dbReference>
<dbReference type="GO" id="GO:0000978">
    <property type="term" value="F:RNA polymerase II cis-regulatory region sequence-specific DNA binding"/>
    <property type="evidence" value="ECO:0007669"/>
    <property type="project" value="TreeGrafter"/>
</dbReference>
<dbReference type="AlphaFoldDB" id="A0A6P8GSV4"/>
<accession>A0A6P8GSV4</accession>
<dbReference type="PRINTS" id="PR00053">
    <property type="entry name" value="FORKHEAD"/>
</dbReference>
<feature type="compositionally biased region" description="Gly residues" evidence="11">
    <location>
        <begin position="258"/>
        <end position="272"/>
    </location>
</feature>
<evidence type="ECO:0000259" key="12">
    <source>
        <dbReference type="PROSITE" id="PS50039"/>
    </source>
</evidence>
<dbReference type="PROSITE" id="PS00658">
    <property type="entry name" value="FORK_HEAD_2"/>
    <property type="match status" value="1"/>
</dbReference>
<dbReference type="Gene3D" id="1.20.5.340">
    <property type="match status" value="1"/>
</dbReference>
<dbReference type="InterPro" id="IPR030456">
    <property type="entry name" value="TF_fork_head_CS_2"/>
</dbReference>
<dbReference type="Proteomes" id="UP000515152">
    <property type="component" value="Chromosome 16"/>
</dbReference>
<dbReference type="FunFam" id="1.20.5.340:FF:000005">
    <property type="entry name" value="Forkhead box P1, isoform CRA_f"/>
    <property type="match status" value="1"/>
</dbReference>
<organism evidence="13 14">
    <name type="scientific">Clupea harengus</name>
    <name type="common">Atlantic herring</name>
    <dbReference type="NCBI Taxonomy" id="7950"/>
    <lineage>
        <taxon>Eukaryota</taxon>
        <taxon>Metazoa</taxon>
        <taxon>Chordata</taxon>
        <taxon>Craniata</taxon>
        <taxon>Vertebrata</taxon>
        <taxon>Euteleostomi</taxon>
        <taxon>Actinopterygii</taxon>
        <taxon>Neopterygii</taxon>
        <taxon>Teleostei</taxon>
        <taxon>Clupei</taxon>
        <taxon>Clupeiformes</taxon>
        <taxon>Clupeoidei</taxon>
        <taxon>Clupeidae</taxon>
        <taxon>Clupea</taxon>
    </lineage>
</organism>
<dbReference type="GO" id="GO:0008270">
    <property type="term" value="F:zinc ion binding"/>
    <property type="evidence" value="ECO:0007669"/>
    <property type="project" value="UniProtKB-KW"/>
</dbReference>
<sequence length="727" mass="79903">MMQETATETISNSSLSQNGLSNLSNQLDAGVRDGRPSTDTSGDVSTVELLHLQQQQALQAARQLLLQQSGSGLKSPKNNDKQRPLQVPVSVAMMSPQVMTPQQMQQILQQQVLSPQQLQALLQQQQAVMLQQQHLQEFYKKQQEQLHLQLLQQQHPGKQSKEQQQQQQQQQQLAAQQLVFQQQLLQMQQLQQQQHLLNMQRQGLLTLPPGQAALPGQTLPPQAGLSPAELQQLWKDVTTAHAMEQDNGLKHNREQNSSGGGNVGRGGDGGGLDLTTSNSTSTTSSTTSKTSPPISHHSIANGQSPALSSRRERESLHEETGAAHCLYGHGVCKWPGCESVCEDFGQFLKHLNSEHALDDRSTAQCRVQMQVVQQLEIQLSKERERLQAMMAHLHMRPSEPKPSPKPLNLVSSVTMSKNLPSVSPPTLPQTPTTPTAPITSLSQMPQVPSMLSAANVPSMGAMRRRHSEKFSMQLTGGDKIFTFPEIAPNYEFYKNADVRPPFTYATLIRQSIMDSNDMQLTLNEIYSWFTTTFAYFRRNAATWKNAVRHNLSLHKCFVRVENVKGAVWTVDEMEYQKRRSQKITGSPTLVKNLPSSLGYGAALNASLQAALAETSMPSLLGGAGLLTSSSAGPLAGSPPLLMCGSPPSLPPPTHEELNGALEHLDTNGHGSPGYSPQTHLSSIHVKEEPINMDDDDCPMSLVTTANHSPELDDDRELEEGNLSEDLE</sequence>
<proteinExistence type="predicted"/>
<feature type="compositionally biased region" description="Low complexity" evidence="11">
    <location>
        <begin position="429"/>
        <end position="442"/>
    </location>
</feature>
<keyword evidence="13" id="KW-1185">Reference proteome</keyword>
<dbReference type="SUPFAM" id="SSF46785">
    <property type="entry name" value="Winged helix' DNA-binding domain"/>
    <property type="match status" value="1"/>
</dbReference>
<evidence type="ECO:0000256" key="6">
    <source>
        <dbReference type="ARBA" id="ARBA00023015"/>
    </source>
</evidence>
<feature type="region of interest" description="Disordered" evidence="11">
    <location>
        <begin position="418"/>
        <end position="444"/>
    </location>
</feature>
<dbReference type="InterPro" id="IPR047412">
    <property type="entry name" value="FH_FOXP1_P2"/>
</dbReference>
<reference evidence="14" key="1">
    <citation type="submission" date="2025-08" db="UniProtKB">
        <authorList>
            <consortium name="RefSeq"/>
        </authorList>
    </citation>
    <scope>IDENTIFICATION</scope>
</reference>
<evidence type="ECO:0000256" key="7">
    <source>
        <dbReference type="ARBA" id="ARBA00023125"/>
    </source>
</evidence>
<evidence type="ECO:0000256" key="4">
    <source>
        <dbReference type="ARBA" id="ARBA00022771"/>
    </source>
</evidence>
<feature type="compositionally biased region" description="Polar residues" evidence="11">
    <location>
        <begin position="1"/>
        <end position="10"/>
    </location>
</feature>
<dbReference type="GO" id="GO:0005634">
    <property type="term" value="C:nucleus"/>
    <property type="evidence" value="ECO:0007669"/>
    <property type="project" value="UniProtKB-SubCell"/>
</dbReference>
<evidence type="ECO:0000256" key="11">
    <source>
        <dbReference type="SAM" id="MobiDB-lite"/>
    </source>
</evidence>
<name>A0A6P8GSV4_CLUHA</name>
<dbReference type="GeneID" id="105897511"/>
<evidence type="ECO:0000256" key="10">
    <source>
        <dbReference type="PROSITE-ProRule" id="PRU00089"/>
    </source>
</evidence>
<dbReference type="CTD" id="93986"/>
<keyword evidence="2" id="KW-0678">Repressor</keyword>
<dbReference type="RefSeq" id="XP_031438542.1">
    <property type="nucleotide sequence ID" value="XM_031582682.2"/>
</dbReference>
<keyword evidence="7 10" id="KW-0238">DNA-binding</keyword>
<evidence type="ECO:0000313" key="13">
    <source>
        <dbReference type="Proteomes" id="UP000515152"/>
    </source>
</evidence>
<feature type="domain" description="Fork-head" evidence="12">
    <location>
        <begin position="499"/>
        <end position="572"/>
    </location>
</feature>
<dbReference type="OrthoDB" id="5830876at2759"/>
<feature type="compositionally biased region" description="Low complexity" evidence="11">
    <location>
        <begin position="11"/>
        <end position="27"/>
    </location>
</feature>
<feature type="compositionally biased region" description="Acidic residues" evidence="11">
    <location>
        <begin position="711"/>
        <end position="727"/>
    </location>
</feature>
<keyword evidence="3" id="KW-0479">Metal-binding</keyword>
<gene>
    <name evidence="14" type="primary">foxp2</name>
</gene>
<dbReference type="Pfam" id="PF16159">
    <property type="entry name" value="FOXP-CC"/>
    <property type="match status" value="1"/>
</dbReference>
<evidence type="ECO:0000256" key="2">
    <source>
        <dbReference type="ARBA" id="ARBA00022491"/>
    </source>
</evidence>
<keyword evidence="5" id="KW-0862">Zinc</keyword>
<dbReference type="KEGG" id="char:105897511"/>
<evidence type="ECO:0000256" key="9">
    <source>
        <dbReference type="ARBA" id="ARBA00023242"/>
    </source>
</evidence>
<dbReference type="Pfam" id="PF00250">
    <property type="entry name" value="Forkhead"/>
    <property type="match status" value="1"/>
</dbReference>
<dbReference type="Gene3D" id="1.10.10.10">
    <property type="entry name" value="Winged helix-like DNA-binding domain superfamily/Winged helix DNA-binding domain"/>
    <property type="match status" value="1"/>
</dbReference>
<dbReference type="InterPro" id="IPR036388">
    <property type="entry name" value="WH-like_DNA-bd_sf"/>
</dbReference>
<dbReference type="InterPro" id="IPR036390">
    <property type="entry name" value="WH_DNA-bd_sf"/>
</dbReference>
<evidence type="ECO:0000256" key="1">
    <source>
        <dbReference type="ARBA" id="ARBA00004123"/>
    </source>
</evidence>
<keyword evidence="9 10" id="KW-0539">Nucleus</keyword>
<feature type="DNA-binding region" description="Fork-head" evidence="10">
    <location>
        <begin position="499"/>
        <end position="572"/>
    </location>
</feature>
<dbReference type="SMART" id="SM00339">
    <property type="entry name" value="FH"/>
    <property type="match status" value="1"/>
</dbReference>
<comment type="subcellular location">
    <subcellularLocation>
        <location evidence="1 10">Nucleus</location>
    </subcellularLocation>
</comment>
<dbReference type="PROSITE" id="PS50039">
    <property type="entry name" value="FORK_HEAD_3"/>
    <property type="match status" value="1"/>
</dbReference>
<keyword evidence="6" id="KW-0805">Transcription regulation</keyword>
<evidence type="ECO:0000313" key="14">
    <source>
        <dbReference type="RefSeq" id="XP_031438542.1"/>
    </source>
</evidence>
<dbReference type="InterPro" id="IPR032354">
    <property type="entry name" value="FOXP-CC"/>
</dbReference>
<evidence type="ECO:0000256" key="3">
    <source>
        <dbReference type="ARBA" id="ARBA00022723"/>
    </source>
</evidence>
<feature type="region of interest" description="Disordered" evidence="11">
    <location>
        <begin position="1"/>
        <end position="43"/>
    </location>
</feature>
<dbReference type="InterPro" id="IPR050998">
    <property type="entry name" value="FOXP"/>
</dbReference>
<feature type="region of interest" description="Disordered" evidence="11">
    <location>
        <begin position="685"/>
        <end position="727"/>
    </location>
</feature>
<dbReference type="FunFam" id="1.10.10.10:FF:000010">
    <property type="entry name" value="Forkhead box P2 isoform B"/>
    <property type="match status" value="1"/>
</dbReference>